<dbReference type="RefSeq" id="WP_263592956.1">
    <property type="nucleotide sequence ID" value="NZ_CP107020.1"/>
</dbReference>
<accession>A0ABY6FXT9</accession>
<keyword evidence="2" id="KW-1185">Reference proteome</keyword>
<name>A0ABY6FXT9_9MICO</name>
<gene>
    <name evidence="1" type="ORF">BRM3_08800</name>
</gene>
<protein>
    <submittedName>
        <fullName evidence="1">Uncharacterized protein</fullName>
    </submittedName>
</protein>
<evidence type="ECO:0000313" key="2">
    <source>
        <dbReference type="Proteomes" id="UP001164305"/>
    </source>
</evidence>
<dbReference type="Proteomes" id="UP001164305">
    <property type="component" value="Chromosome"/>
</dbReference>
<proteinExistence type="predicted"/>
<reference evidence="1" key="1">
    <citation type="submission" date="2022-10" db="EMBL/GenBank/DDBJ databases">
        <title>Whole-Genome Sequencing of Brachybacterium huguangmaarense BRM-3, Isolated from Betula schmidtii.</title>
        <authorList>
            <person name="Haam D."/>
        </authorList>
    </citation>
    <scope>NUCLEOTIDE SEQUENCE</scope>
    <source>
        <strain evidence="1">BRM-3</strain>
    </source>
</reference>
<evidence type="ECO:0000313" key="1">
    <source>
        <dbReference type="EMBL" id="UYG15742.1"/>
    </source>
</evidence>
<organism evidence="1 2">
    <name type="scientific">Brachybacterium huguangmaarense</name>
    <dbReference type="NCBI Taxonomy" id="1652028"/>
    <lineage>
        <taxon>Bacteria</taxon>
        <taxon>Bacillati</taxon>
        <taxon>Actinomycetota</taxon>
        <taxon>Actinomycetes</taxon>
        <taxon>Micrococcales</taxon>
        <taxon>Dermabacteraceae</taxon>
        <taxon>Brachybacterium</taxon>
    </lineage>
</organism>
<sequence>MTIHRDTLMRRPIRAGRHLARSRPLIRVLSSDRGDVPGWVMITLVNSTERPVCDQ</sequence>
<dbReference type="EMBL" id="CP107020">
    <property type="protein sequence ID" value="UYG15742.1"/>
    <property type="molecule type" value="Genomic_DNA"/>
</dbReference>